<sequence length="158" mass="18742">MLEEALEIEKVMLKRFRMIFSIALSLFLFVLLWFFDIYPGGYSYEEEGPILVVKEGSLHKITHHIEITDDNDLEVAYLERYIIDLRTLWLTNIGLISTLIIGYYGIFIPYYRPSYLNKASYIILYTISFIFILIIDIKFYRLKLEMISNSLKMLLVET</sequence>
<comment type="caution">
    <text evidence="2">The sequence shown here is derived from an EMBL/GenBank/DDBJ whole genome shotgun (WGS) entry which is preliminary data.</text>
</comment>
<name>A0ABT9J199_9BACL</name>
<evidence type="ECO:0000313" key="3">
    <source>
        <dbReference type="Proteomes" id="UP001231941"/>
    </source>
</evidence>
<feature type="transmembrane region" description="Helical" evidence="1">
    <location>
        <begin position="122"/>
        <end position="140"/>
    </location>
</feature>
<accession>A0ABT9J199</accession>
<keyword evidence="1" id="KW-0472">Membrane</keyword>
<organism evidence="2 3">
    <name type="scientific">Chengkuizengella axinellae</name>
    <dbReference type="NCBI Taxonomy" id="3064388"/>
    <lineage>
        <taxon>Bacteria</taxon>
        <taxon>Bacillati</taxon>
        <taxon>Bacillota</taxon>
        <taxon>Bacilli</taxon>
        <taxon>Bacillales</taxon>
        <taxon>Paenibacillaceae</taxon>
        <taxon>Chengkuizengella</taxon>
    </lineage>
</organism>
<keyword evidence="3" id="KW-1185">Reference proteome</keyword>
<dbReference type="EMBL" id="JAVAMP010000007">
    <property type="protein sequence ID" value="MDP5275396.1"/>
    <property type="molecule type" value="Genomic_DNA"/>
</dbReference>
<protein>
    <submittedName>
        <fullName evidence="2">Uncharacterized protein</fullName>
    </submittedName>
</protein>
<proteinExistence type="predicted"/>
<dbReference type="Proteomes" id="UP001231941">
    <property type="component" value="Unassembled WGS sequence"/>
</dbReference>
<keyword evidence="1" id="KW-1133">Transmembrane helix</keyword>
<feature type="transmembrane region" description="Helical" evidence="1">
    <location>
        <begin position="16"/>
        <end position="35"/>
    </location>
</feature>
<keyword evidence="1" id="KW-0812">Transmembrane</keyword>
<reference evidence="2 3" key="1">
    <citation type="submission" date="2023-08" db="EMBL/GenBank/DDBJ databases">
        <authorList>
            <person name="Park J.-S."/>
        </authorList>
    </citation>
    <scope>NUCLEOTIDE SEQUENCE [LARGE SCALE GENOMIC DNA]</scope>
    <source>
        <strain evidence="2 3">2205SS18-9</strain>
    </source>
</reference>
<gene>
    <name evidence="2" type="ORF">Q5Y73_14910</name>
</gene>
<feature type="transmembrane region" description="Helical" evidence="1">
    <location>
        <begin position="88"/>
        <end position="110"/>
    </location>
</feature>
<evidence type="ECO:0000313" key="2">
    <source>
        <dbReference type="EMBL" id="MDP5275396.1"/>
    </source>
</evidence>
<dbReference type="RefSeq" id="WP_305992704.1">
    <property type="nucleotide sequence ID" value="NZ_JAVAMP010000007.1"/>
</dbReference>
<evidence type="ECO:0000256" key="1">
    <source>
        <dbReference type="SAM" id="Phobius"/>
    </source>
</evidence>